<dbReference type="SUPFAM" id="SSF82549">
    <property type="entry name" value="DAK1/DegV-like"/>
    <property type="match status" value="1"/>
</dbReference>
<name>A0ABU3NKR8_9CHLR</name>
<evidence type="ECO:0000256" key="1">
    <source>
        <dbReference type="ARBA" id="ARBA00023121"/>
    </source>
</evidence>
<dbReference type="NCBIfam" id="TIGR00762">
    <property type="entry name" value="DegV"/>
    <property type="match status" value="1"/>
</dbReference>
<evidence type="ECO:0000256" key="2">
    <source>
        <dbReference type="SAM" id="Coils"/>
    </source>
</evidence>
<keyword evidence="4" id="KW-1185">Reference proteome</keyword>
<protein>
    <submittedName>
        <fullName evidence="3">DegV family protein</fullName>
    </submittedName>
</protein>
<dbReference type="PROSITE" id="PS51482">
    <property type="entry name" value="DEGV"/>
    <property type="match status" value="1"/>
</dbReference>
<dbReference type="Gene3D" id="3.30.1180.10">
    <property type="match status" value="1"/>
</dbReference>
<gene>
    <name evidence="3" type="ORF">QYE77_04090</name>
</gene>
<sequence length="284" mass="31719">MTLQIVTDGSADIPEDWQRDYQIHVIPLSVRFGEESYSQHDLTFKDFYALVRQKHLLPKTSLPSPQQVVEFYRRIANKGDSVLSIHLSSKLSGTFAAVQMAARELAGELNIYPFDSGAGSAALGFMCREARILSWRGWDIERILQRLTQIRDQLMILFTLENLEFAQMSGRINALQGAISSLLKINPIIKLREGLLYAADKVRGRQRALERIVEDLKQQMQERKINLAVVHAAAPEVAQELVTKIKALLNCQDVIVTDLSVPVAAHLGPGTIGIVAYPVTDEEG</sequence>
<dbReference type="InterPro" id="IPR043168">
    <property type="entry name" value="DegV_C"/>
</dbReference>
<dbReference type="EMBL" id="JAUHMF010000001">
    <property type="protein sequence ID" value="MDT8897436.1"/>
    <property type="molecule type" value="Genomic_DNA"/>
</dbReference>
<evidence type="ECO:0000313" key="3">
    <source>
        <dbReference type="EMBL" id="MDT8897436.1"/>
    </source>
</evidence>
<reference evidence="3 4" key="1">
    <citation type="submission" date="2023-07" db="EMBL/GenBank/DDBJ databases">
        <title>Novel species of Thermanaerothrix with wide hydrolytic capabilities.</title>
        <authorList>
            <person name="Zayulina K.S."/>
            <person name="Podosokorskaya O.A."/>
            <person name="Elcheninov A.G."/>
        </authorList>
    </citation>
    <scope>NUCLEOTIDE SEQUENCE [LARGE SCALE GENOMIC DNA]</scope>
    <source>
        <strain evidence="3 4">4228-RoL</strain>
    </source>
</reference>
<dbReference type="InterPro" id="IPR050270">
    <property type="entry name" value="DegV_domain_contain"/>
</dbReference>
<dbReference type="InterPro" id="IPR003797">
    <property type="entry name" value="DegV"/>
</dbReference>
<proteinExistence type="predicted"/>
<dbReference type="Proteomes" id="UP001254165">
    <property type="component" value="Unassembled WGS sequence"/>
</dbReference>
<evidence type="ECO:0000313" key="4">
    <source>
        <dbReference type="Proteomes" id="UP001254165"/>
    </source>
</evidence>
<dbReference type="PANTHER" id="PTHR33434">
    <property type="entry name" value="DEGV DOMAIN-CONTAINING PROTEIN DR_1986-RELATED"/>
    <property type="match status" value="1"/>
</dbReference>
<feature type="coiled-coil region" evidence="2">
    <location>
        <begin position="199"/>
        <end position="226"/>
    </location>
</feature>
<dbReference type="Pfam" id="PF02645">
    <property type="entry name" value="DegV"/>
    <property type="match status" value="1"/>
</dbReference>
<keyword evidence="2" id="KW-0175">Coiled coil</keyword>
<dbReference type="PANTHER" id="PTHR33434:SF2">
    <property type="entry name" value="FATTY ACID-BINDING PROTEIN TM_1468"/>
    <property type="match status" value="1"/>
</dbReference>
<dbReference type="RefSeq" id="WP_315624089.1">
    <property type="nucleotide sequence ID" value="NZ_JAUHMF010000001.1"/>
</dbReference>
<organism evidence="3 4">
    <name type="scientific">Thermanaerothrix solaris</name>
    <dbReference type="NCBI Taxonomy" id="3058434"/>
    <lineage>
        <taxon>Bacteria</taxon>
        <taxon>Bacillati</taxon>
        <taxon>Chloroflexota</taxon>
        <taxon>Anaerolineae</taxon>
        <taxon>Anaerolineales</taxon>
        <taxon>Anaerolineaceae</taxon>
        <taxon>Thermanaerothrix</taxon>
    </lineage>
</organism>
<keyword evidence="1" id="KW-0446">Lipid-binding</keyword>
<accession>A0ABU3NKR8</accession>
<dbReference type="Gene3D" id="3.40.50.10170">
    <property type="match status" value="1"/>
</dbReference>
<comment type="caution">
    <text evidence="3">The sequence shown here is derived from an EMBL/GenBank/DDBJ whole genome shotgun (WGS) entry which is preliminary data.</text>
</comment>